<accession>A0AAU9M7G9</accession>
<organism evidence="2 3">
    <name type="scientific">Lactuca virosa</name>
    <dbReference type="NCBI Taxonomy" id="75947"/>
    <lineage>
        <taxon>Eukaryota</taxon>
        <taxon>Viridiplantae</taxon>
        <taxon>Streptophyta</taxon>
        <taxon>Embryophyta</taxon>
        <taxon>Tracheophyta</taxon>
        <taxon>Spermatophyta</taxon>
        <taxon>Magnoliopsida</taxon>
        <taxon>eudicotyledons</taxon>
        <taxon>Gunneridae</taxon>
        <taxon>Pentapetalae</taxon>
        <taxon>asterids</taxon>
        <taxon>campanulids</taxon>
        <taxon>Asterales</taxon>
        <taxon>Asteraceae</taxon>
        <taxon>Cichorioideae</taxon>
        <taxon>Cichorieae</taxon>
        <taxon>Lactucinae</taxon>
        <taxon>Lactuca</taxon>
    </lineage>
</organism>
<dbReference type="EMBL" id="CAKMRJ010001112">
    <property type="protein sequence ID" value="CAH1422680.1"/>
    <property type="molecule type" value="Genomic_DNA"/>
</dbReference>
<reference evidence="2 3" key="1">
    <citation type="submission" date="2022-01" db="EMBL/GenBank/DDBJ databases">
        <authorList>
            <person name="Xiong W."/>
            <person name="Schranz E."/>
        </authorList>
    </citation>
    <scope>NUCLEOTIDE SEQUENCE [LARGE SCALE GENOMIC DNA]</scope>
</reference>
<dbReference type="SUPFAM" id="SSF51197">
    <property type="entry name" value="Clavaminate synthase-like"/>
    <property type="match status" value="1"/>
</dbReference>
<dbReference type="Gene3D" id="3.60.130.10">
    <property type="entry name" value="Clavaminate synthase-like"/>
    <property type="match status" value="2"/>
</dbReference>
<dbReference type="AlphaFoldDB" id="A0AAU9M7G9"/>
<gene>
    <name evidence="2" type="ORF">LVIROSA_LOCUS9997</name>
</gene>
<dbReference type="InterPro" id="IPR042098">
    <property type="entry name" value="TauD-like_sf"/>
</dbReference>
<dbReference type="Proteomes" id="UP001157418">
    <property type="component" value="Unassembled WGS sequence"/>
</dbReference>
<keyword evidence="3" id="KW-1185">Reference proteome</keyword>
<name>A0AAU9M7G9_9ASTR</name>
<protein>
    <submittedName>
        <fullName evidence="2">Uncharacterized protein</fullName>
    </submittedName>
</protein>
<evidence type="ECO:0000256" key="1">
    <source>
        <dbReference type="ARBA" id="ARBA00023002"/>
    </source>
</evidence>
<sequence>MDEPTIAMKESFFHHVNFPHQKKLVNGVVFPAKTGAILFFGFPIDSPSDFTEVVEATGFLPMEYIGGGAFRTKVFSRVYKAAKVGMKLEWIDDGSDAVKIVIGLKPAFIIDNGRGRKTWFNSMVTERDNMAVIQPEPVTFGNGEALPADVVYDNTSVSKSWKMNVWLFDGRKVMFY</sequence>
<evidence type="ECO:0000313" key="2">
    <source>
        <dbReference type="EMBL" id="CAH1422680.1"/>
    </source>
</evidence>
<keyword evidence="1" id="KW-0560">Oxidoreductase</keyword>
<evidence type="ECO:0000313" key="3">
    <source>
        <dbReference type="Proteomes" id="UP001157418"/>
    </source>
</evidence>
<dbReference type="GO" id="GO:0016491">
    <property type="term" value="F:oxidoreductase activity"/>
    <property type="evidence" value="ECO:0007669"/>
    <property type="project" value="UniProtKB-KW"/>
</dbReference>
<comment type="caution">
    <text evidence="2">The sequence shown here is derived from an EMBL/GenBank/DDBJ whole genome shotgun (WGS) entry which is preliminary data.</text>
</comment>
<proteinExistence type="predicted"/>